<proteinExistence type="predicted"/>
<dbReference type="EMBL" id="JBFOLK010000005">
    <property type="protein sequence ID" value="KAL2513366.1"/>
    <property type="molecule type" value="Genomic_DNA"/>
</dbReference>
<dbReference type="GO" id="GO:0006865">
    <property type="term" value="P:amino acid transport"/>
    <property type="evidence" value="ECO:0007669"/>
    <property type="project" value="UniProtKB-KW"/>
</dbReference>
<name>A0ABD1TKZ7_9LAMI</name>
<protein>
    <submittedName>
        <fullName evidence="9">Lysine histidine transporter 1</fullName>
    </submittedName>
</protein>
<feature type="transmembrane region" description="Helical" evidence="7">
    <location>
        <begin position="248"/>
        <end position="269"/>
    </location>
</feature>
<dbReference type="AlphaFoldDB" id="A0ABD1TKZ7"/>
<feature type="transmembrane region" description="Helical" evidence="7">
    <location>
        <begin position="222"/>
        <end position="242"/>
    </location>
</feature>
<keyword evidence="5 7" id="KW-1133">Transmembrane helix</keyword>
<dbReference type="GO" id="GO:0016020">
    <property type="term" value="C:membrane"/>
    <property type="evidence" value="ECO:0007669"/>
    <property type="project" value="UniProtKB-SubCell"/>
</dbReference>
<evidence type="ECO:0000256" key="4">
    <source>
        <dbReference type="ARBA" id="ARBA00022970"/>
    </source>
</evidence>
<sequence length="315" mass="35150">MNDRLPRHNQDLENWLPITASHKAKCHSHRWCRCTRVTICISQLGWIPGIIAIAVSWLVTFYSVISTVSCVVRGSQHHEPVSHGVRSHTTAGIVFDVFNSMGTIAFAFAGHSVALEIQATIPSTPEKMSKKPMWQGVIVAYIIVAICYFSVGISGFWAFGDRVDDDVLVTLQKPRWVICTANFMVFLHVLRSYQVFAMPVFDMIECCSVKKFHFTPGWPLRLVARSLYVVVTAFIAICVPFFGGLIGFFGGLAFTSISYFIPSIICLIIRQPARWGLHWIASWVSIIVGVLITLVGPIGGARYIVLSAKDYKMFS</sequence>
<keyword evidence="10" id="KW-1185">Reference proteome</keyword>
<evidence type="ECO:0000256" key="3">
    <source>
        <dbReference type="ARBA" id="ARBA00022692"/>
    </source>
</evidence>
<evidence type="ECO:0000313" key="9">
    <source>
        <dbReference type="EMBL" id="KAL2513366.1"/>
    </source>
</evidence>
<keyword evidence="4" id="KW-0029">Amino-acid transport</keyword>
<keyword evidence="6 7" id="KW-0472">Membrane</keyword>
<evidence type="ECO:0000256" key="7">
    <source>
        <dbReference type="SAM" id="Phobius"/>
    </source>
</evidence>
<feature type="transmembrane region" description="Helical" evidence="7">
    <location>
        <begin position="137"/>
        <end position="160"/>
    </location>
</feature>
<dbReference type="Pfam" id="PF01490">
    <property type="entry name" value="Aa_trans"/>
    <property type="match status" value="1"/>
</dbReference>
<evidence type="ECO:0000256" key="2">
    <source>
        <dbReference type="ARBA" id="ARBA00022448"/>
    </source>
</evidence>
<feature type="transmembrane region" description="Helical" evidence="7">
    <location>
        <begin position="281"/>
        <end position="305"/>
    </location>
</feature>
<evidence type="ECO:0000256" key="1">
    <source>
        <dbReference type="ARBA" id="ARBA00004370"/>
    </source>
</evidence>
<gene>
    <name evidence="9" type="ORF">Adt_18966</name>
</gene>
<keyword evidence="2" id="KW-0813">Transport</keyword>
<keyword evidence="3 7" id="KW-0812">Transmembrane</keyword>
<reference evidence="10" key="1">
    <citation type="submission" date="2024-07" db="EMBL/GenBank/DDBJ databases">
        <title>Two chromosome-level genome assemblies of Korean endemic species Abeliophyllum distichum and Forsythia ovata (Oleaceae).</title>
        <authorList>
            <person name="Jang H."/>
        </authorList>
    </citation>
    <scope>NUCLEOTIDE SEQUENCE [LARGE SCALE GENOMIC DNA]</scope>
</reference>
<evidence type="ECO:0000256" key="5">
    <source>
        <dbReference type="ARBA" id="ARBA00022989"/>
    </source>
</evidence>
<feature type="transmembrane region" description="Helical" evidence="7">
    <location>
        <begin position="46"/>
        <end position="65"/>
    </location>
</feature>
<comment type="subcellular location">
    <subcellularLocation>
        <location evidence="1">Membrane</location>
    </subcellularLocation>
</comment>
<evidence type="ECO:0000259" key="8">
    <source>
        <dbReference type="Pfam" id="PF01490"/>
    </source>
</evidence>
<evidence type="ECO:0000256" key="6">
    <source>
        <dbReference type="ARBA" id="ARBA00023136"/>
    </source>
</evidence>
<comment type="caution">
    <text evidence="9">The sequence shown here is derived from an EMBL/GenBank/DDBJ whole genome shotgun (WGS) entry which is preliminary data.</text>
</comment>
<dbReference type="Proteomes" id="UP001604336">
    <property type="component" value="Unassembled WGS sequence"/>
</dbReference>
<dbReference type="PANTHER" id="PTHR48017">
    <property type="entry name" value="OS05G0424000 PROTEIN-RELATED"/>
    <property type="match status" value="1"/>
</dbReference>
<dbReference type="InterPro" id="IPR013057">
    <property type="entry name" value="AA_transpt_TM"/>
</dbReference>
<accession>A0ABD1TKZ7</accession>
<evidence type="ECO:0000313" key="10">
    <source>
        <dbReference type="Proteomes" id="UP001604336"/>
    </source>
</evidence>
<feature type="domain" description="Amino acid transporter transmembrane" evidence="8">
    <location>
        <begin position="77"/>
        <end position="298"/>
    </location>
</feature>
<organism evidence="9 10">
    <name type="scientific">Abeliophyllum distichum</name>
    <dbReference type="NCBI Taxonomy" id="126358"/>
    <lineage>
        <taxon>Eukaryota</taxon>
        <taxon>Viridiplantae</taxon>
        <taxon>Streptophyta</taxon>
        <taxon>Embryophyta</taxon>
        <taxon>Tracheophyta</taxon>
        <taxon>Spermatophyta</taxon>
        <taxon>Magnoliopsida</taxon>
        <taxon>eudicotyledons</taxon>
        <taxon>Gunneridae</taxon>
        <taxon>Pentapetalae</taxon>
        <taxon>asterids</taxon>
        <taxon>lamiids</taxon>
        <taxon>Lamiales</taxon>
        <taxon>Oleaceae</taxon>
        <taxon>Forsythieae</taxon>
        <taxon>Abeliophyllum</taxon>
    </lineage>
</organism>